<evidence type="ECO:0000313" key="17">
    <source>
        <dbReference type="EMBL" id="KAA8493026.1"/>
    </source>
</evidence>
<evidence type="ECO:0000256" key="4">
    <source>
        <dbReference type="ARBA" id="ARBA00022448"/>
    </source>
</evidence>
<evidence type="ECO:0000256" key="11">
    <source>
        <dbReference type="ARBA" id="ARBA00023136"/>
    </source>
</evidence>
<evidence type="ECO:0000256" key="6">
    <source>
        <dbReference type="ARBA" id="ARBA00022824"/>
    </source>
</evidence>
<keyword evidence="9" id="KW-0333">Golgi apparatus</keyword>
<reference evidence="17" key="1">
    <citation type="submission" date="2019-09" db="EMBL/GenBank/DDBJ databases">
        <title>Expansion of phycobilisome linker gene families in mesophilic red algae.</title>
        <authorList>
            <person name="Lee J."/>
        </authorList>
    </citation>
    <scope>NUCLEOTIDE SEQUENCE [LARGE SCALE GENOMIC DNA]</scope>
    <source>
        <strain evidence="17">CCMP 1328</strain>
        <tissue evidence="17">Unicellular</tissue>
    </source>
</reference>
<evidence type="ECO:0000256" key="7">
    <source>
        <dbReference type="ARBA" id="ARBA00022927"/>
    </source>
</evidence>
<feature type="transmembrane region" description="Helical" evidence="14">
    <location>
        <begin position="221"/>
        <end position="240"/>
    </location>
</feature>
<dbReference type="InterPro" id="IPR010908">
    <property type="entry name" value="Longin_dom"/>
</dbReference>
<dbReference type="GO" id="GO:0006890">
    <property type="term" value="P:retrograde vesicle-mediated transport, Golgi to endoplasmic reticulum"/>
    <property type="evidence" value="ECO:0007669"/>
    <property type="project" value="InterPro"/>
</dbReference>
<comment type="caution">
    <text evidence="17">The sequence shown here is derived from an EMBL/GenBank/DDBJ whole genome shotgun (WGS) entry which is preliminary data.</text>
</comment>
<feature type="coiled-coil region" evidence="13">
    <location>
        <begin position="17"/>
        <end position="44"/>
    </location>
</feature>
<evidence type="ECO:0000256" key="13">
    <source>
        <dbReference type="SAM" id="Coils"/>
    </source>
</evidence>
<dbReference type="Gene3D" id="3.30.450.50">
    <property type="entry name" value="Longin domain"/>
    <property type="match status" value="1"/>
</dbReference>
<dbReference type="AlphaFoldDB" id="A0A5J4YNY6"/>
<dbReference type="EMBL" id="VRMN01000008">
    <property type="protein sequence ID" value="KAA8493026.1"/>
    <property type="molecule type" value="Genomic_DNA"/>
</dbReference>
<dbReference type="PROSITE" id="PS50859">
    <property type="entry name" value="LONGIN"/>
    <property type="match status" value="1"/>
</dbReference>
<keyword evidence="11 14" id="KW-0472">Membrane</keyword>
<dbReference type="Gene3D" id="1.20.5.110">
    <property type="match status" value="1"/>
</dbReference>
<comment type="subcellular location">
    <subcellularLocation>
        <location evidence="1">Endoplasmic reticulum membrane</location>
        <topology evidence="1">Single-pass type IV membrane protein</topology>
    </subcellularLocation>
    <subcellularLocation>
        <location evidence="2">Golgi apparatus membrane</location>
    </subcellularLocation>
</comment>
<keyword evidence="8 14" id="KW-1133">Transmembrane helix</keyword>
<dbReference type="SUPFAM" id="SSF58038">
    <property type="entry name" value="SNARE fusion complex"/>
    <property type="match status" value="1"/>
</dbReference>
<evidence type="ECO:0000256" key="12">
    <source>
        <dbReference type="PROSITE-ProRule" id="PRU00290"/>
    </source>
</evidence>
<dbReference type="Pfam" id="PF13774">
    <property type="entry name" value="Longin"/>
    <property type="match status" value="1"/>
</dbReference>
<keyword evidence="5 14" id="KW-0812">Transmembrane</keyword>
<protein>
    <submittedName>
        <fullName evidence="17">25.3 kDa vesicle transport protein</fullName>
    </submittedName>
</protein>
<dbReference type="GO" id="GO:0005789">
    <property type="term" value="C:endoplasmic reticulum membrane"/>
    <property type="evidence" value="ECO:0007669"/>
    <property type="project" value="UniProtKB-SubCell"/>
</dbReference>
<dbReference type="OrthoDB" id="1719357at2759"/>
<dbReference type="CDD" id="cd14824">
    <property type="entry name" value="Longin"/>
    <property type="match status" value="1"/>
</dbReference>
<dbReference type="GO" id="GO:0000139">
    <property type="term" value="C:Golgi membrane"/>
    <property type="evidence" value="ECO:0007669"/>
    <property type="project" value="UniProtKB-SubCell"/>
</dbReference>
<accession>A0A5J4YNY6</accession>
<dbReference type="Proteomes" id="UP000324585">
    <property type="component" value="Unassembled WGS sequence"/>
</dbReference>
<feature type="domain" description="Longin" evidence="15">
    <location>
        <begin position="6"/>
        <end position="145"/>
    </location>
</feature>
<sequence length="243" mass="27579">MPKITMIGRLADGLPLAASMADEKDAHANEMETYERQAKKLLRSLSRAAPPHESGMNTAYAIDVVVKPGPTASQTFVSVESGTAFCFHYVVDGGVCFLTLTERAYPRKLAYDYIDELRKEFLTVYGAQVAGASKPYEFIRFDGFIQKTKKLYTDSRTQRNLDKLNTELKDVHNIMTKNINEVLGRGERLDAVETKSYRLTSESKKYSESAKHANRMRLLRTYGPAGVILFVFAFLFWFIYGRR</sequence>
<dbReference type="InterPro" id="IPR044565">
    <property type="entry name" value="Sec22"/>
</dbReference>
<feature type="domain" description="V-SNARE coiled-coil homology" evidence="16">
    <location>
        <begin position="160"/>
        <end position="220"/>
    </location>
</feature>
<gene>
    <name evidence="17" type="ORF">FVE85_9298</name>
</gene>
<proteinExistence type="inferred from homology"/>
<dbReference type="InterPro" id="IPR011012">
    <property type="entry name" value="Longin-like_dom_sf"/>
</dbReference>
<keyword evidence="10 12" id="KW-0175">Coiled coil</keyword>
<dbReference type="CDD" id="cd15866">
    <property type="entry name" value="R-SNARE_SEC22"/>
    <property type="match status" value="1"/>
</dbReference>
<evidence type="ECO:0000313" key="18">
    <source>
        <dbReference type="Proteomes" id="UP000324585"/>
    </source>
</evidence>
<keyword evidence="18" id="KW-1185">Reference proteome</keyword>
<dbReference type="InterPro" id="IPR042855">
    <property type="entry name" value="V_SNARE_CC"/>
</dbReference>
<dbReference type="SMART" id="SM01270">
    <property type="entry name" value="Longin"/>
    <property type="match status" value="1"/>
</dbReference>
<dbReference type="PANTHER" id="PTHR45837">
    <property type="entry name" value="VESICLE-TRAFFICKING PROTEIN SEC22B"/>
    <property type="match status" value="1"/>
</dbReference>
<dbReference type="PROSITE" id="PS50892">
    <property type="entry name" value="V_SNARE"/>
    <property type="match status" value="1"/>
</dbReference>
<comment type="similarity">
    <text evidence="3">Belongs to the synaptobrevin family.</text>
</comment>
<evidence type="ECO:0000256" key="10">
    <source>
        <dbReference type="ARBA" id="ARBA00023054"/>
    </source>
</evidence>
<dbReference type="OMA" id="FIYWRFF"/>
<evidence type="ECO:0000256" key="5">
    <source>
        <dbReference type="ARBA" id="ARBA00022692"/>
    </source>
</evidence>
<keyword evidence="6" id="KW-0256">Endoplasmic reticulum</keyword>
<evidence type="ECO:0000259" key="16">
    <source>
        <dbReference type="PROSITE" id="PS50892"/>
    </source>
</evidence>
<keyword evidence="7" id="KW-0653">Protein transport</keyword>
<dbReference type="Pfam" id="PF00957">
    <property type="entry name" value="Synaptobrevin"/>
    <property type="match status" value="1"/>
</dbReference>
<dbReference type="GO" id="GO:0015031">
    <property type="term" value="P:protein transport"/>
    <property type="evidence" value="ECO:0007669"/>
    <property type="project" value="UniProtKB-KW"/>
</dbReference>
<dbReference type="SUPFAM" id="SSF64356">
    <property type="entry name" value="SNARE-like"/>
    <property type="match status" value="1"/>
</dbReference>
<name>A0A5J4YNY6_PORPP</name>
<dbReference type="GO" id="GO:0005484">
    <property type="term" value="F:SNAP receptor activity"/>
    <property type="evidence" value="ECO:0007669"/>
    <property type="project" value="InterPro"/>
</dbReference>
<evidence type="ECO:0000256" key="1">
    <source>
        <dbReference type="ARBA" id="ARBA00004163"/>
    </source>
</evidence>
<dbReference type="GO" id="GO:0006888">
    <property type="term" value="P:endoplasmic reticulum to Golgi vesicle-mediated transport"/>
    <property type="evidence" value="ECO:0007669"/>
    <property type="project" value="InterPro"/>
</dbReference>
<keyword evidence="4" id="KW-0813">Transport</keyword>
<evidence type="ECO:0000256" key="3">
    <source>
        <dbReference type="ARBA" id="ARBA00008025"/>
    </source>
</evidence>
<evidence type="ECO:0000256" key="14">
    <source>
        <dbReference type="SAM" id="Phobius"/>
    </source>
</evidence>
<evidence type="ECO:0000259" key="15">
    <source>
        <dbReference type="PROSITE" id="PS50859"/>
    </source>
</evidence>
<evidence type="ECO:0000256" key="2">
    <source>
        <dbReference type="ARBA" id="ARBA00004394"/>
    </source>
</evidence>
<organism evidence="17 18">
    <name type="scientific">Porphyridium purpureum</name>
    <name type="common">Red alga</name>
    <name type="synonym">Porphyridium cruentum</name>
    <dbReference type="NCBI Taxonomy" id="35688"/>
    <lineage>
        <taxon>Eukaryota</taxon>
        <taxon>Rhodophyta</taxon>
        <taxon>Bangiophyceae</taxon>
        <taxon>Porphyridiales</taxon>
        <taxon>Porphyridiaceae</taxon>
        <taxon>Porphyridium</taxon>
    </lineage>
</organism>
<evidence type="ECO:0000256" key="9">
    <source>
        <dbReference type="ARBA" id="ARBA00023034"/>
    </source>
</evidence>
<evidence type="ECO:0000256" key="8">
    <source>
        <dbReference type="ARBA" id="ARBA00022989"/>
    </source>
</evidence>